<dbReference type="PROSITE" id="PS50256">
    <property type="entry name" value="PIR_REPEAT_2"/>
    <property type="match status" value="1"/>
</dbReference>
<feature type="compositionally biased region" description="Basic and acidic residues" evidence="2">
    <location>
        <begin position="331"/>
        <end position="348"/>
    </location>
</feature>
<keyword evidence="5" id="KW-1185">Reference proteome</keyword>
<organism evidence="4 5">
    <name type="scientific">Heterodermia speciosa</name>
    <dbReference type="NCBI Taxonomy" id="116794"/>
    <lineage>
        <taxon>Eukaryota</taxon>
        <taxon>Fungi</taxon>
        <taxon>Dikarya</taxon>
        <taxon>Ascomycota</taxon>
        <taxon>Pezizomycotina</taxon>
        <taxon>Lecanoromycetes</taxon>
        <taxon>OSLEUM clade</taxon>
        <taxon>Lecanoromycetidae</taxon>
        <taxon>Caliciales</taxon>
        <taxon>Physciaceae</taxon>
        <taxon>Heterodermia</taxon>
    </lineage>
</organism>
<keyword evidence="3" id="KW-1133">Transmembrane helix</keyword>
<keyword evidence="3" id="KW-0472">Membrane</keyword>
<dbReference type="EMBL" id="CAJPDS010000003">
    <property type="protein sequence ID" value="CAF9905339.1"/>
    <property type="molecule type" value="Genomic_DNA"/>
</dbReference>
<dbReference type="AlphaFoldDB" id="A0A8H3EHH2"/>
<dbReference type="InterPro" id="IPR000420">
    <property type="entry name" value="Yeast_PIR_rpt"/>
</dbReference>
<keyword evidence="1" id="KW-0732">Signal</keyword>
<comment type="caution">
    <text evidence="4">The sequence shown here is derived from an EMBL/GenBank/DDBJ whole genome shotgun (WGS) entry which is preliminary data.</text>
</comment>
<accession>A0A8H3EHH2</accession>
<evidence type="ECO:0000256" key="2">
    <source>
        <dbReference type="SAM" id="MobiDB-lite"/>
    </source>
</evidence>
<keyword evidence="3" id="KW-0812">Transmembrane</keyword>
<dbReference type="Pfam" id="PF00399">
    <property type="entry name" value="PIR"/>
    <property type="match status" value="1"/>
</dbReference>
<dbReference type="Proteomes" id="UP000664521">
    <property type="component" value="Unassembled WGS sequence"/>
</dbReference>
<feature type="region of interest" description="Disordered" evidence="2">
    <location>
        <begin position="311"/>
        <end position="395"/>
    </location>
</feature>
<evidence type="ECO:0000313" key="4">
    <source>
        <dbReference type="EMBL" id="CAF9905339.1"/>
    </source>
</evidence>
<feature type="compositionally biased region" description="Low complexity" evidence="2">
    <location>
        <begin position="246"/>
        <end position="268"/>
    </location>
</feature>
<feature type="transmembrane region" description="Helical" evidence="3">
    <location>
        <begin position="279"/>
        <end position="301"/>
    </location>
</feature>
<evidence type="ECO:0000313" key="5">
    <source>
        <dbReference type="Proteomes" id="UP000664521"/>
    </source>
</evidence>
<evidence type="ECO:0000256" key="3">
    <source>
        <dbReference type="SAM" id="Phobius"/>
    </source>
</evidence>
<proteinExistence type="predicted"/>
<evidence type="ECO:0000256" key="1">
    <source>
        <dbReference type="ARBA" id="ARBA00022729"/>
    </source>
</evidence>
<gene>
    <name evidence="4" type="ORF">HETSPECPRED_004957</name>
</gene>
<feature type="compositionally biased region" description="Basic and acidic residues" evidence="2">
    <location>
        <begin position="311"/>
        <end position="324"/>
    </location>
</feature>
<dbReference type="OrthoDB" id="4770059at2759"/>
<name>A0A8H3EHH2_9LECA</name>
<feature type="region of interest" description="Disordered" evidence="2">
    <location>
        <begin position="246"/>
        <end position="270"/>
    </location>
</feature>
<protein>
    <submittedName>
        <fullName evidence="4">Uncharacterized protein</fullName>
    </submittedName>
</protein>
<dbReference type="GO" id="GO:0005199">
    <property type="term" value="F:structural constituent of cell wall"/>
    <property type="evidence" value="ECO:0007669"/>
    <property type="project" value="InterPro"/>
</dbReference>
<reference evidence="4" key="1">
    <citation type="submission" date="2021-03" db="EMBL/GenBank/DDBJ databases">
        <authorList>
            <person name="Tagirdzhanova G."/>
        </authorList>
    </citation>
    <scope>NUCLEOTIDE SEQUENCE</scope>
</reference>
<sequence length="395" mass="41716">MSLTGAAVAGSSASSVAFSDLSQTESTSIEAVSQISDGQAQATSVIASASDQNFESDAGAASSIASITQTPLPLTTIYTPPASCSQIVTWDGDNLWQYGTNQTGGDCYPPDFNRIFNSYYTPGICPDAWTSAGKIAHSSGHDAMCCPKSVDRSPSETFVSPANIGDSGYTLSRHLGYACASIFSNVLKSVYFTSAASNDPIPSGVSFTTVNPSGRAGTIIADVIQVQWQDKDQKIISLMSEKTATGAAKTGATQTAPTPAATSTQKAADSGGMSTGAKIGIGVAVPIIVLALLAIAAIFFLRIRKRRAAGREEPSIENEAKNLHELPPQDQRSDEKKWDRQQQIDRLADQPPQEMEAQEYNELPADGPKHELGGQPMQRSSPYKHAYHAQSPSTS</sequence>